<gene>
    <name evidence="1" type="ORF">A2U01_0100021</name>
</gene>
<feature type="non-terminal residue" evidence="1">
    <location>
        <position position="72"/>
    </location>
</feature>
<dbReference type="EMBL" id="LXQA010958277">
    <property type="protein sequence ID" value="MCI78750.1"/>
    <property type="molecule type" value="Genomic_DNA"/>
</dbReference>
<name>A0A392UX47_9FABA</name>
<protein>
    <submittedName>
        <fullName evidence="1">Uncharacterized protein</fullName>
    </submittedName>
</protein>
<accession>A0A392UX47</accession>
<dbReference type="Proteomes" id="UP000265520">
    <property type="component" value="Unassembled WGS sequence"/>
</dbReference>
<reference evidence="1 2" key="1">
    <citation type="journal article" date="2018" name="Front. Plant Sci.">
        <title>Red Clover (Trifolium pratense) and Zigzag Clover (T. medium) - A Picture of Genomic Similarities and Differences.</title>
        <authorList>
            <person name="Dluhosova J."/>
            <person name="Istvanek J."/>
            <person name="Nedelnik J."/>
            <person name="Repkova J."/>
        </authorList>
    </citation>
    <scope>NUCLEOTIDE SEQUENCE [LARGE SCALE GENOMIC DNA]</scope>
    <source>
        <strain evidence="2">cv. 10/8</strain>
        <tissue evidence="1">Leaf</tissue>
    </source>
</reference>
<evidence type="ECO:0000313" key="1">
    <source>
        <dbReference type="EMBL" id="MCI78750.1"/>
    </source>
</evidence>
<evidence type="ECO:0000313" key="2">
    <source>
        <dbReference type="Proteomes" id="UP000265520"/>
    </source>
</evidence>
<sequence>WIKDHYLLESKHFTFKRSELGPDEVADYDKLVAFVATFPANLWEDSDGNLLMGTDGRPKTTAKLIDTKKLLG</sequence>
<comment type="caution">
    <text evidence="1">The sequence shown here is derived from an EMBL/GenBank/DDBJ whole genome shotgun (WGS) entry which is preliminary data.</text>
</comment>
<keyword evidence="2" id="KW-1185">Reference proteome</keyword>
<feature type="non-terminal residue" evidence="1">
    <location>
        <position position="1"/>
    </location>
</feature>
<proteinExistence type="predicted"/>
<organism evidence="1 2">
    <name type="scientific">Trifolium medium</name>
    <dbReference type="NCBI Taxonomy" id="97028"/>
    <lineage>
        <taxon>Eukaryota</taxon>
        <taxon>Viridiplantae</taxon>
        <taxon>Streptophyta</taxon>
        <taxon>Embryophyta</taxon>
        <taxon>Tracheophyta</taxon>
        <taxon>Spermatophyta</taxon>
        <taxon>Magnoliopsida</taxon>
        <taxon>eudicotyledons</taxon>
        <taxon>Gunneridae</taxon>
        <taxon>Pentapetalae</taxon>
        <taxon>rosids</taxon>
        <taxon>fabids</taxon>
        <taxon>Fabales</taxon>
        <taxon>Fabaceae</taxon>
        <taxon>Papilionoideae</taxon>
        <taxon>50 kb inversion clade</taxon>
        <taxon>NPAAA clade</taxon>
        <taxon>Hologalegina</taxon>
        <taxon>IRL clade</taxon>
        <taxon>Trifolieae</taxon>
        <taxon>Trifolium</taxon>
    </lineage>
</organism>
<dbReference type="AlphaFoldDB" id="A0A392UX47"/>